<dbReference type="PANTHER" id="PTHR21600:SF35">
    <property type="entry name" value="PSEUDOURIDINE SYNTHASE"/>
    <property type="match status" value="1"/>
</dbReference>
<evidence type="ECO:0000256" key="4">
    <source>
        <dbReference type="RuleBase" id="RU362028"/>
    </source>
</evidence>
<feature type="domain" description="Pseudouridine synthase RsuA/RluA-like" evidence="5">
    <location>
        <begin position="85"/>
        <end position="235"/>
    </location>
</feature>
<dbReference type="GO" id="GO:0000455">
    <property type="term" value="P:enzyme-directed rRNA pseudouridine synthesis"/>
    <property type="evidence" value="ECO:0007669"/>
    <property type="project" value="TreeGrafter"/>
</dbReference>
<reference evidence="6 7" key="1">
    <citation type="journal article" date="2015" name="Genome Announc.">
        <title>Expanding the biotechnology potential of lactobacilli through comparative genomics of 213 strains and associated genera.</title>
        <authorList>
            <person name="Sun Z."/>
            <person name="Harris H.M."/>
            <person name="McCann A."/>
            <person name="Guo C."/>
            <person name="Argimon S."/>
            <person name="Zhang W."/>
            <person name="Yang X."/>
            <person name="Jeffery I.B."/>
            <person name="Cooney J.C."/>
            <person name="Kagawa T.F."/>
            <person name="Liu W."/>
            <person name="Song Y."/>
            <person name="Salvetti E."/>
            <person name="Wrobel A."/>
            <person name="Rasinkangas P."/>
            <person name="Parkhill J."/>
            <person name="Rea M.C."/>
            <person name="O'Sullivan O."/>
            <person name="Ritari J."/>
            <person name="Douillard F.P."/>
            <person name="Paul Ross R."/>
            <person name="Yang R."/>
            <person name="Briner A.E."/>
            <person name="Felis G.E."/>
            <person name="de Vos W.M."/>
            <person name="Barrangou R."/>
            <person name="Klaenhammer T.R."/>
            <person name="Caufield P.W."/>
            <person name="Cui Y."/>
            <person name="Zhang H."/>
            <person name="O'Toole P.W."/>
        </authorList>
    </citation>
    <scope>NUCLEOTIDE SEQUENCE [LARGE SCALE GENOMIC DNA]</scope>
    <source>
        <strain evidence="6 7">DSM 14421</strain>
    </source>
</reference>
<dbReference type="GO" id="GO:0140098">
    <property type="term" value="F:catalytic activity, acting on RNA"/>
    <property type="evidence" value="ECO:0007669"/>
    <property type="project" value="UniProtKB-ARBA"/>
</dbReference>
<evidence type="ECO:0000313" key="6">
    <source>
        <dbReference type="EMBL" id="KRL65354.1"/>
    </source>
</evidence>
<dbReference type="STRING" id="1423739.FC85_GL000179"/>
<name>A0A0R1SFI3_9LACO</name>
<dbReference type="EC" id="5.4.99.-" evidence="4"/>
<proteinExistence type="inferred from homology"/>
<feature type="active site" evidence="3">
    <location>
        <position position="133"/>
    </location>
</feature>
<evidence type="ECO:0000256" key="3">
    <source>
        <dbReference type="PIRSR" id="PIRSR606225-1"/>
    </source>
</evidence>
<accession>A0A0R1SFI3</accession>
<dbReference type="NCBIfam" id="TIGR00005">
    <property type="entry name" value="rluA_subfam"/>
    <property type="match status" value="1"/>
</dbReference>
<dbReference type="RefSeq" id="WP_057864775.1">
    <property type="nucleotide sequence ID" value="NZ_AZEY01000068.1"/>
</dbReference>
<gene>
    <name evidence="6" type="ORF">FC85_GL000179</name>
</gene>
<evidence type="ECO:0000313" key="7">
    <source>
        <dbReference type="Proteomes" id="UP000052013"/>
    </source>
</evidence>
<dbReference type="PATRIC" id="fig|1423739.3.peg.188"/>
<dbReference type="InterPro" id="IPR006225">
    <property type="entry name" value="PsdUridine_synth_RluC/D"/>
</dbReference>
<dbReference type="PROSITE" id="PS01129">
    <property type="entry name" value="PSI_RLU"/>
    <property type="match status" value="1"/>
</dbReference>
<sequence>MKFTWQKTATEPKTLKKFLNGHGISHRMYKTLKTDGHFNINGQPATSEVIIQTGDQVEVVLPDEKSDPQVVVSDQPINVVFEDENWLVVNKPAGLTVVPGPANREDTLVNRIKGHLIQEGAKNLVPHIITRLDRFTSGLVLVAKHRLANSLANEMLAGKQLHKRYQAVVSGIGLPSHGHIEKAIAKDPDGFGQLISQDGRPADTEYWVLKEMIDRTLVEVVLHTGRTHQIRVHFAEIGHPLLGDQLYHGPMNRGIDRQALHATMLDFADPFSRKSMRFKSPLAKDITQLID</sequence>
<comment type="function">
    <text evidence="4">Responsible for synthesis of pseudouridine from uracil.</text>
</comment>
<dbReference type="InterPro" id="IPR050188">
    <property type="entry name" value="RluA_PseudoU_synthase"/>
</dbReference>
<comment type="catalytic activity">
    <reaction evidence="1 4">
        <text>a uridine in RNA = a pseudouridine in RNA</text>
        <dbReference type="Rhea" id="RHEA:48348"/>
        <dbReference type="Rhea" id="RHEA-COMP:12068"/>
        <dbReference type="Rhea" id="RHEA-COMP:12069"/>
        <dbReference type="ChEBI" id="CHEBI:65314"/>
        <dbReference type="ChEBI" id="CHEBI:65315"/>
    </reaction>
</comment>
<evidence type="ECO:0000259" key="5">
    <source>
        <dbReference type="Pfam" id="PF00849"/>
    </source>
</evidence>
<protein>
    <recommendedName>
        <fullName evidence="4">Pseudouridine synthase</fullName>
        <ecNumber evidence="4">5.4.99.-</ecNumber>
    </recommendedName>
</protein>
<keyword evidence="4" id="KW-0413">Isomerase</keyword>
<dbReference type="GO" id="GO:0003723">
    <property type="term" value="F:RNA binding"/>
    <property type="evidence" value="ECO:0007669"/>
    <property type="project" value="InterPro"/>
</dbReference>
<dbReference type="Pfam" id="PF00849">
    <property type="entry name" value="PseudoU_synth_2"/>
    <property type="match status" value="1"/>
</dbReference>
<dbReference type="Proteomes" id="UP000052013">
    <property type="component" value="Unassembled WGS sequence"/>
</dbReference>
<evidence type="ECO:0000256" key="2">
    <source>
        <dbReference type="ARBA" id="ARBA00010876"/>
    </source>
</evidence>
<dbReference type="Gene3D" id="3.30.2350.10">
    <property type="entry name" value="Pseudouridine synthase"/>
    <property type="match status" value="1"/>
</dbReference>
<dbReference type="PANTHER" id="PTHR21600">
    <property type="entry name" value="MITOCHONDRIAL RNA PSEUDOURIDINE SYNTHASE"/>
    <property type="match status" value="1"/>
</dbReference>
<comment type="caution">
    <text evidence="6">The sequence shown here is derived from an EMBL/GenBank/DDBJ whole genome shotgun (WGS) entry which is preliminary data.</text>
</comment>
<dbReference type="EMBL" id="AZEY01000068">
    <property type="protein sequence ID" value="KRL65354.1"/>
    <property type="molecule type" value="Genomic_DNA"/>
</dbReference>
<dbReference type="InterPro" id="IPR006145">
    <property type="entry name" value="PsdUridine_synth_RsuA/RluA"/>
</dbReference>
<comment type="similarity">
    <text evidence="2 4">Belongs to the pseudouridine synthase RluA family.</text>
</comment>
<dbReference type="InterPro" id="IPR006224">
    <property type="entry name" value="PsdUridine_synth_RluA-like_CS"/>
</dbReference>
<dbReference type="SUPFAM" id="SSF55120">
    <property type="entry name" value="Pseudouridine synthase"/>
    <property type="match status" value="1"/>
</dbReference>
<organism evidence="6 7">
    <name type="scientific">Lentilactobacillus diolivorans DSM 14421</name>
    <dbReference type="NCBI Taxonomy" id="1423739"/>
    <lineage>
        <taxon>Bacteria</taxon>
        <taxon>Bacillati</taxon>
        <taxon>Bacillota</taxon>
        <taxon>Bacilli</taxon>
        <taxon>Lactobacillales</taxon>
        <taxon>Lactobacillaceae</taxon>
        <taxon>Lentilactobacillus</taxon>
    </lineage>
</organism>
<dbReference type="CDD" id="cd02869">
    <property type="entry name" value="PseudoU_synth_RluA_like"/>
    <property type="match status" value="1"/>
</dbReference>
<dbReference type="InterPro" id="IPR020103">
    <property type="entry name" value="PsdUridine_synth_cat_dom_sf"/>
</dbReference>
<dbReference type="GO" id="GO:0009982">
    <property type="term" value="F:pseudouridine synthase activity"/>
    <property type="evidence" value="ECO:0007669"/>
    <property type="project" value="InterPro"/>
</dbReference>
<evidence type="ECO:0000256" key="1">
    <source>
        <dbReference type="ARBA" id="ARBA00000073"/>
    </source>
</evidence>
<dbReference type="AlphaFoldDB" id="A0A0R1SFI3"/>